<dbReference type="Proteomes" id="UP000324800">
    <property type="component" value="Unassembled WGS sequence"/>
</dbReference>
<name>A0A5J4UHC7_9EUKA</name>
<reference evidence="1 2" key="1">
    <citation type="submission" date="2019-03" db="EMBL/GenBank/DDBJ databases">
        <title>Single cell metagenomics reveals metabolic interactions within the superorganism composed of flagellate Streblomastix strix and complex community of Bacteroidetes bacteria on its surface.</title>
        <authorList>
            <person name="Treitli S.C."/>
            <person name="Kolisko M."/>
            <person name="Husnik F."/>
            <person name="Keeling P."/>
            <person name="Hampl V."/>
        </authorList>
    </citation>
    <scope>NUCLEOTIDE SEQUENCE [LARGE SCALE GENOMIC DNA]</scope>
    <source>
        <strain evidence="1">ST1C</strain>
    </source>
</reference>
<evidence type="ECO:0000313" key="1">
    <source>
        <dbReference type="EMBL" id="KAA6369491.1"/>
    </source>
</evidence>
<dbReference type="AlphaFoldDB" id="A0A5J4UHC7"/>
<gene>
    <name evidence="1" type="ORF">EZS28_034983</name>
</gene>
<accession>A0A5J4UHC7</accession>
<proteinExistence type="predicted"/>
<comment type="caution">
    <text evidence="1">The sequence shown here is derived from an EMBL/GenBank/DDBJ whole genome shotgun (WGS) entry which is preliminary data.</text>
</comment>
<evidence type="ECO:0000313" key="2">
    <source>
        <dbReference type="Proteomes" id="UP000324800"/>
    </source>
</evidence>
<dbReference type="EMBL" id="SNRW01016316">
    <property type="protein sequence ID" value="KAA6369491.1"/>
    <property type="molecule type" value="Genomic_DNA"/>
</dbReference>
<sequence length="112" mass="12466">MSPSLQRYLFELVSKQLMIATNSPGDNCNTFLFALGPLINICFDLPNRDVLLQGFIYNSHQNCAVFLETIISSSIISQYARWRHLPKRGIGGFMIGVSPFLGIVNACLAIEL</sequence>
<organism evidence="1 2">
    <name type="scientific">Streblomastix strix</name>
    <dbReference type="NCBI Taxonomy" id="222440"/>
    <lineage>
        <taxon>Eukaryota</taxon>
        <taxon>Metamonada</taxon>
        <taxon>Preaxostyla</taxon>
        <taxon>Oxymonadida</taxon>
        <taxon>Streblomastigidae</taxon>
        <taxon>Streblomastix</taxon>
    </lineage>
</organism>
<protein>
    <submittedName>
        <fullName evidence="1">Uncharacterized protein</fullName>
    </submittedName>
</protein>